<accession>A0AAE1T1X6</accession>
<dbReference type="Pfam" id="PF23654">
    <property type="entry name" value="ARM_LIN_2nd"/>
    <property type="match status" value="1"/>
</dbReference>
<dbReference type="Pfam" id="PF00400">
    <property type="entry name" value="WD40"/>
    <property type="match status" value="1"/>
</dbReference>
<organism evidence="5 6">
    <name type="scientific">Anisodus tanguticus</name>
    <dbReference type="NCBI Taxonomy" id="243964"/>
    <lineage>
        <taxon>Eukaryota</taxon>
        <taxon>Viridiplantae</taxon>
        <taxon>Streptophyta</taxon>
        <taxon>Embryophyta</taxon>
        <taxon>Tracheophyta</taxon>
        <taxon>Spermatophyta</taxon>
        <taxon>Magnoliopsida</taxon>
        <taxon>eudicotyledons</taxon>
        <taxon>Gunneridae</taxon>
        <taxon>Pentapetalae</taxon>
        <taxon>asterids</taxon>
        <taxon>lamiids</taxon>
        <taxon>Solanales</taxon>
        <taxon>Solanaceae</taxon>
        <taxon>Solanoideae</taxon>
        <taxon>Hyoscyameae</taxon>
        <taxon>Anisodus</taxon>
    </lineage>
</organism>
<dbReference type="InterPro" id="IPR015943">
    <property type="entry name" value="WD40/YVTN_repeat-like_dom_sf"/>
</dbReference>
<dbReference type="InterPro" id="IPR001680">
    <property type="entry name" value="WD40_rpt"/>
</dbReference>
<dbReference type="PANTHER" id="PTHR35549">
    <property type="entry name" value="OS04G0584500 PROTEIN"/>
    <property type="match status" value="1"/>
</dbReference>
<dbReference type="InterPro" id="IPR055566">
    <property type="entry name" value="ARM_LIN"/>
</dbReference>
<dbReference type="InterPro" id="IPR036322">
    <property type="entry name" value="WD40_repeat_dom_sf"/>
</dbReference>
<dbReference type="SMART" id="SM00320">
    <property type="entry name" value="WD40"/>
    <property type="match status" value="2"/>
</dbReference>
<dbReference type="PROSITE" id="PS50082">
    <property type="entry name" value="WD_REPEATS_2"/>
    <property type="match status" value="2"/>
</dbReference>
<dbReference type="EMBL" id="JAVYJV010000001">
    <property type="protein sequence ID" value="KAK4380041.1"/>
    <property type="molecule type" value="Genomic_DNA"/>
</dbReference>
<feature type="repeat" description="WD" evidence="1">
    <location>
        <begin position="1068"/>
        <end position="1107"/>
    </location>
</feature>
<reference evidence="5" key="1">
    <citation type="submission" date="2023-12" db="EMBL/GenBank/DDBJ databases">
        <title>Genome assembly of Anisodus tanguticus.</title>
        <authorList>
            <person name="Wang Y.-J."/>
        </authorList>
    </citation>
    <scope>NUCLEOTIDE SEQUENCE</scope>
    <source>
        <strain evidence="5">KB-2021</strain>
        <tissue evidence="5">Leaf</tissue>
    </source>
</reference>
<evidence type="ECO:0000256" key="1">
    <source>
        <dbReference type="PROSITE-ProRule" id="PRU00221"/>
    </source>
</evidence>
<feature type="domain" description="Putative E3 ubiquitin-protein ligase LIN ARM-like" evidence="3">
    <location>
        <begin position="693"/>
        <end position="1046"/>
    </location>
</feature>
<feature type="domain" description="Putative E3 ubiquitin-protein ligase LIN N-terminal" evidence="2">
    <location>
        <begin position="28"/>
        <end position="179"/>
    </location>
</feature>
<feature type="repeat" description="WD" evidence="1">
    <location>
        <begin position="1110"/>
        <end position="1143"/>
    </location>
</feature>
<evidence type="ECO:0000259" key="3">
    <source>
        <dbReference type="Pfam" id="PF23628"/>
    </source>
</evidence>
<dbReference type="Pfam" id="PF23628">
    <property type="entry name" value="ARM_LIN_C"/>
    <property type="match status" value="1"/>
</dbReference>
<dbReference type="PANTHER" id="PTHR35549:SF2">
    <property type="entry name" value="TRANSDUCIN_WD40 REPEAT-LIKE SUPERFAMILY PROTEIN"/>
    <property type="match status" value="1"/>
</dbReference>
<dbReference type="SUPFAM" id="SSF48371">
    <property type="entry name" value="ARM repeat"/>
    <property type="match status" value="1"/>
</dbReference>
<keyword evidence="6" id="KW-1185">Reference proteome</keyword>
<dbReference type="InterPro" id="IPR056512">
    <property type="entry name" value="LIN_N"/>
</dbReference>
<feature type="domain" description="Putative E3 ubiquitin-protein ligase LIN ARM repeats" evidence="4">
    <location>
        <begin position="530"/>
        <end position="691"/>
    </location>
</feature>
<evidence type="ECO:0000313" key="5">
    <source>
        <dbReference type="EMBL" id="KAK4380041.1"/>
    </source>
</evidence>
<name>A0AAE1T1X6_9SOLA</name>
<dbReference type="Pfam" id="PF23568">
    <property type="entry name" value="ARM_LIN"/>
    <property type="match status" value="1"/>
</dbReference>
<evidence type="ECO:0008006" key="7">
    <source>
        <dbReference type="Google" id="ProtNLM"/>
    </source>
</evidence>
<evidence type="ECO:0000259" key="2">
    <source>
        <dbReference type="Pfam" id="PF23568"/>
    </source>
</evidence>
<dbReference type="InterPro" id="IPR016024">
    <property type="entry name" value="ARM-type_fold"/>
</dbReference>
<dbReference type="Gene3D" id="1.25.10.10">
    <property type="entry name" value="Leucine-rich Repeat Variant"/>
    <property type="match status" value="1"/>
</dbReference>
<protein>
    <recommendedName>
        <fullName evidence="7">E3 ubiquitin-protein ligase LIN-1</fullName>
    </recommendedName>
</protein>
<dbReference type="InterPro" id="IPR011989">
    <property type="entry name" value="ARM-like"/>
</dbReference>
<gene>
    <name evidence="5" type="ORF">RND71_001903</name>
</gene>
<dbReference type="PROSITE" id="PS50294">
    <property type="entry name" value="WD_REPEATS_REGION"/>
    <property type="match status" value="1"/>
</dbReference>
<proteinExistence type="predicted"/>
<evidence type="ECO:0000313" key="6">
    <source>
        <dbReference type="Proteomes" id="UP001291623"/>
    </source>
</evidence>
<dbReference type="SUPFAM" id="SSF50978">
    <property type="entry name" value="WD40 repeat-like"/>
    <property type="match status" value="1"/>
</dbReference>
<evidence type="ECO:0000259" key="4">
    <source>
        <dbReference type="Pfam" id="PF23654"/>
    </source>
</evidence>
<dbReference type="Proteomes" id="UP001291623">
    <property type="component" value="Unassembled WGS sequence"/>
</dbReference>
<dbReference type="InterPro" id="IPR056514">
    <property type="entry name" value="ARM_LIN_2nd"/>
</dbReference>
<comment type="caution">
    <text evidence="5">The sequence shown here is derived from an EMBL/GenBank/DDBJ whole genome shotgun (WGS) entry which is preliminary data.</text>
</comment>
<dbReference type="Gene3D" id="2.130.10.10">
    <property type="entry name" value="YVTN repeat-like/Quinoprotein amine dehydrogenase"/>
    <property type="match status" value="2"/>
</dbReference>
<sequence length="1352" mass="152046">MSHNSMASVSSSSQVFSYDDDKLDLESVRAVAAVINQHITALLVDTKSWKCLKLKCSSKLDVCDNRGYLEFSEQSILSNLYWGIESIEAALQAEKWTEERTSRLQNSENMLQVPASLDEHGETAGIPNSYLIGYSYFYLSVVRKLQGDEWQVAMHFLQALVVSPKLLHTEIATDLCRRLSVLCFENEGQESHENEVYGMMVKMARRYKAWLMYYQIMSSGKGEASSITSTHHELQQIICEPPFHPPCPNTMCDIIINLSIPLDNRPEVLEAFFLWNDLSTKPYLHDCLKVAPVTELAVQFEKVRPFNAQNDAKNEEEKTIVTSKESIEQNQVAEIPKNSTTKCLKDILLDSESETPIYLDFSDSSSANEIFYEEYAKDLEITSNWRLENQQIEAFYQNQKSSRSSLFLESLVCKSQVSGVRHDEGSRVEITNSLSRRFSNSFSHTDLSAEGIRGLKTHMHLSGNHETETMQQGLQMIDSRSDGYSVSMTLRDYQLCKTQNPRISSQQKNRCKKTLKEISEYAEENSQAEQTALLEKIISKLCFSEEFGNYKDNTVDLTTIYELLNNKTGFKYSLLKDIIIDQLLRAISTSREEHVIRESVSVLSIIISRNRSLVDDVKRKGLQLNHLATALKKNVHEAAILIYLINPSPAEIKTLELLPCLVDVVCASNSYKYSLKTLQITPPAASLMIMEALVTAFDYTSSETQLAVISSPKVLSGLLDVSRNNNLEEIISLAAVLIRCMQFDGQCRKHINHSAPLAPFISLLRSNHDRATSIALEFFHELLQIPRSSAIEVLQKIQQDGSNNNMCALLLLIQTSQPEYKFLAANLLLQLDMLEETSSKFVYCEEPMEALLESVACEENSATQALSAFILSNLGGTCSWSGEPYTIPWLLKKAGLTSLPHKNMIKNVDFSDKCLQDIGIETWSSKVARRFLKFGSPLFHALEKGLESKSRSTSRDCLAATAWLGSEIMKAPDDLRYAACEILLSRIEQFVHPGLELEERLLGCLCIYYYTSGRGMKKLVNFSEGVRESLRRLSNISWMAEELLKVADYIQPNKWRISCVHTQILEMSSNHSGAVTSLTYYNGELYSGHAEGSIKAWDIKGQEATLVRDVREHKKAVTCFSISESGNCLLSGSADKTIKIWQMLERKLECIETILAKDPIQNINAHGELIFVVTQSHKMKVFDGSRKASKYLKNKSIRCGTLTNGKLYVGCTDSSIQELAIANSRQQEIKAPSKSWSMKSKAVNSLAVYKDWLYSASATIEASHIKGWRKNKKPQISMSPEKGANVLAMEVVEDFIYLICSASMSNIQIWLRGTQHKVGRLSAGSKITSLLTANDIIICGTETGMIKGWIPL</sequence>
<keyword evidence="1" id="KW-0853">WD repeat</keyword>